<protein>
    <submittedName>
        <fullName evidence="1">Uncharacterized protein</fullName>
    </submittedName>
</protein>
<sequence length="59" mass="6784">MQPRQVRVESADDHDKTSEYVWRRSSNIARVVSQKLTNATRSMLQPPPITTSFMSTIFS</sequence>
<proteinExistence type="predicted"/>
<reference evidence="1" key="1">
    <citation type="submission" date="2021-03" db="EMBL/GenBank/DDBJ databases">
        <authorList>
            <person name="Tran Van P."/>
        </authorList>
    </citation>
    <scope>NUCLEOTIDE SEQUENCE</scope>
</reference>
<organism evidence="1 2">
    <name type="scientific">Timema podura</name>
    <name type="common">Walking stick</name>
    <dbReference type="NCBI Taxonomy" id="61482"/>
    <lineage>
        <taxon>Eukaryota</taxon>
        <taxon>Metazoa</taxon>
        <taxon>Ecdysozoa</taxon>
        <taxon>Arthropoda</taxon>
        <taxon>Hexapoda</taxon>
        <taxon>Insecta</taxon>
        <taxon>Pterygota</taxon>
        <taxon>Neoptera</taxon>
        <taxon>Polyneoptera</taxon>
        <taxon>Phasmatodea</taxon>
        <taxon>Timematodea</taxon>
        <taxon>Timematoidea</taxon>
        <taxon>Timematidae</taxon>
        <taxon>Timema</taxon>
    </lineage>
</organism>
<comment type="caution">
    <text evidence="1">The sequence shown here is derived from an EMBL/GenBank/DDBJ whole genome shotgun (WGS) entry which is preliminary data.</text>
</comment>
<keyword evidence="2" id="KW-1185">Reference proteome</keyword>
<evidence type="ECO:0000313" key="1">
    <source>
        <dbReference type="EMBL" id="CAG2062698.1"/>
    </source>
</evidence>
<dbReference type="Proteomes" id="UP001153148">
    <property type="component" value="Unassembled WGS sequence"/>
</dbReference>
<gene>
    <name evidence="1" type="ORF">TPAB3V08_LOCUS9648</name>
</gene>
<dbReference type="EMBL" id="CAJPIN010021792">
    <property type="protein sequence ID" value="CAG2062698.1"/>
    <property type="molecule type" value="Genomic_DNA"/>
</dbReference>
<evidence type="ECO:0000313" key="2">
    <source>
        <dbReference type="Proteomes" id="UP001153148"/>
    </source>
</evidence>
<name>A0ABN7PAT7_TIMPD</name>
<accession>A0ABN7PAT7</accession>